<dbReference type="InterPro" id="IPR001610">
    <property type="entry name" value="PAC"/>
</dbReference>
<dbReference type="Pfam" id="PF08447">
    <property type="entry name" value="PAS_3"/>
    <property type="match status" value="2"/>
</dbReference>
<dbReference type="CDD" id="cd00130">
    <property type="entry name" value="PAS"/>
    <property type="match status" value="3"/>
</dbReference>
<evidence type="ECO:0000259" key="3">
    <source>
        <dbReference type="PROSITE" id="PS50883"/>
    </source>
</evidence>
<feature type="domain" description="GGDEF" evidence="4">
    <location>
        <begin position="443"/>
        <end position="576"/>
    </location>
</feature>
<evidence type="ECO:0000313" key="6">
    <source>
        <dbReference type="Proteomes" id="UP000199444"/>
    </source>
</evidence>
<dbReference type="SMART" id="SM00052">
    <property type="entry name" value="EAL"/>
    <property type="match status" value="1"/>
</dbReference>
<dbReference type="InterPro" id="IPR043128">
    <property type="entry name" value="Rev_trsase/Diguanyl_cyclase"/>
</dbReference>
<dbReference type="Pfam" id="PF08448">
    <property type="entry name" value="PAS_4"/>
    <property type="match status" value="1"/>
</dbReference>
<name>A0A1H1G8P8_9BACI</name>
<dbReference type="PANTHER" id="PTHR44757">
    <property type="entry name" value="DIGUANYLATE CYCLASE DGCP"/>
    <property type="match status" value="1"/>
</dbReference>
<evidence type="ECO:0000259" key="2">
    <source>
        <dbReference type="PROSITE" id="PS50113"/>
    </source>
</evidence>
<dbReference type="NCBIfam" id="TIGR00229">
    <property type="entry name" value="sensory_box"/>
    <property type="match status" value="2"/>
</dbReference>
<gene>
    <name evidence="5" type="ORF">SAMN05216231_3569</name>
</gene>
<dbReference type="InterPro" id="IPR052155">
    <property type="entry name" value="Biofilm_reg_signaling"/>
</dbReference>
<dbReference type="InterPro" id="IPR035919">
    <property type="entry name" value="EAL_sf"/>
</dbReference>
<dbReference type="AlphaFoldDB" id="A0A1H1G8P8"/>
<evidence type="ECO:0000313" key="5">
    <source>
        <dbReference type="EMBL" id="SDR09567.1"/>
    </source>
</evidence>
<dbReference type="SMART" id="SM00086">
    <property type="entry name" value="PAC"/>
    <property type="match status" value="3"/>
</dbReference>
<dbReference type="Pfam" id="PF00563">
    <property type="entry name" value="EAL"/>
    <property type="match status" value="1"/>
</dbReference>
<sequence length="995" mass="114393">MGNNSGKHGANQLSSLFKNKKDETAEDNTDKNLLQHYSVSLAMYHPDLIVVLSPNGEILSQNRGSINEFFGYTPSESFDHEELLSKKDYHQLKSALYQALKGKTIRNEMTFLNKYKETLHTNLTFIPIKHLNGSIEGVSIIVRDNTTHQQTLAELELNKSHLEHAQQIAKIGSWEYVIDDDEIFCSDYTYDIFGLDKSQSTVSMDTPFEFMHPDDYEKSRNIVESAIAKGTSYISEFRIYHGKTNKIRYLRVQAEVMWKNNKPYKFVGVVRDYTTQQLLEIKMDESKRNTRRLLDYLAVGFWLKEYDTGKVEYISKGAEEILQYPLKELYNDPKIWLNIVHSSDKEKVMEKQSILTKGKSLSHKYRINCGDGTTKWVYDQTVPWFNDEGELTHLFGMLADATSEIEMQEQLKHFATHDTLTALPNQRSLYEKVDDLCKDEPSNNFALFYLDLDRFQLINDSLGYQIGDEVLKKVASRLLSAIPDGGYLARISSNDFIVLFEKYSSKEFIFNLAEQIIEAIEEPVTVDGYEMYVTTSIGISFFPEDGDNKLTLIESAHAALFHAKQLGKNNYQLYSFTRDITSYKKYVLEKDMRKAIEKEEFEIYYQPQVATSTGVIKGAEALIRWNHEEWGMVSPGEFIPLAEENHLIHQIGDWVIENVCKQIRIWKDKGYTVRPISINVSPIRLMKKGLVEFVADLLNKYDVPAKFLELEITEGSLLKSEKNVLNTLDGLRELGVKIAIDDFGTGFASLTYLREFNADTIKIDQVFVQNINEENKKDTAIISSVLHLAKGMDMKVIAEGVEEYEQLNFLKQKECDEIQGYLFSKPVSLDIFEQMLETGYIKPTKPKVNKMPEDERRSFYRLKFPTPALGEMTIMEVNEKKVNLGSAQVLVEDIGLGGLKILSSLKLPVNSTIKLTFDIELMSEEFQLDGLLVWKDEAKRDTFHYGIEFNISEPEEDRLAGVINRMSVLLRLNKPIPDTNFINQNPYTYIQKNNT</sequence>
<dbReference type="InterPro" id="IPR013655">
    <property type="entry name" value="PAS_fold_3"/>
</dbReference>
<dbReference type="InterPro" id="IPR000160">
    <property type="entry name" value="GGDEF_dom"/>
</dbReference>
<dbReference type="EMBL" id="FNKD01000005">
    <property type="protein sequence ID" value="SDR09567.1"/>
    <property type="molecule type" value="Genomic_DNA"/>
</dbReference>
<dbReference type="SUPFAM" id="SSF55073">
    <property type="entry name" value="Nucleotide cyclase"/>
    <property type="match status" value="1"/>
</dbReference>
<dbReference type="InterPro" id="IPR001633">
    <property type="entry name" value="EAL_dom"/>
</dbReference>
<dbReference type="Gene3D" id="3.30.450.20">
    <property type="entry name" value="PAS domain"/>
    <property type="match status" value="3"/>
</dbReference>
<dbReference type="Pfam" id="PF07238">
    <property type="entry name" value="PilZ"/>
    <property type="match status" value="1"/>
</dbReference>
<dbReference type="SMART" id="SM00091">
    <property type="entry name" value="PAS"/>
    <property type="match status" value="3"/>
</dbReference>
<dbReference type="InterPro" id="IPR000014">
    <property type="entry name" value="PAS"/>
</dbReference>
<reference evidence="5 6" key="1">
    <citation type="submission" date="2016-10" db="EMBL/GenBank/DDBJ databases">
        <authorList>
            <person name="de Groot N.N."/>
        </authorList>
    </citation>
    <scope>NUCLEOTIDE SEQUENCE [LARGE SCALE GENOMIC DNA]</scope>
    <source>
        <strain evidence="5 6">CGMCC 1.10449</strain>
    </source>
</reference>
<dbReference type="InterPro" id="IPR013656">
    <property type="entry name" value="PAS_4"/>
</dbReference>
<feature type="domain" description="PAS" evidence="1">
    <location>
        <begin position="286"/>
        <end position="359"/>
    </location>
</feature>
<dbReference type="NCBIfam" id="TIGR00254">
    <property type="entry name" value="GGDEF"/>
    <property type="match status" value="1"/>
</dbReference>
<protein>
    <submittedName>
        <fullName evidence="5">Diguanylate cyclase/phosphodiesterase with PAS/PAC sensor(S)</fullName>
    </submittedName>
</protein>
<dbReference type="Pfam" id="PF00990">
    <property type="entry name" value="GGDEF"/>
    <property type="match status" value="1"/>
</dbReference>
<dbReference type="SUPFAM" id="SSF141868">
    <property type="entry name" value="EAL domain-like"/>
    <property type="match status" value="1"/>
</dbReference>
<dbReference type="RefSeq" id="WP_175559521.1">
    <property type="nucleotide sequence ID" value="NZ_FNKD01000005.1"/>
</dbReference>
<dbReference type="GO" id="GO:0035438">
    <property type="term" value="F:cyclic-di-GMP binding"/>
    <property type="evidence" value="ECO:0007669"/>
    <property type="project" value="InterPro"/>
</dbReference>
<dbReference type="PROSITE" id="PS50887">
    <property type="entry name" value="GGDEF"/>
    <property type="match status" value="1"/>
</dbReference>
<dbReference type="PROSITE" id="PS50883">
    <property type="entry name" value="EAL"/>
    <property type="match status" value="1"/>
</dbReference>
<dbReference type="PROSITE" id="PS50113">
    <property type="entry name" value="PAC"/>
    <property type="match status" value="1"/>
</dbReference>
<dbReference type="PANTHER" id="PTHR44757:SF2">
    <property type="entry name" value="BIOFILM ARCHITECTURE MAINTENANCE PROTEIN MBAA"/>
    <property type="match status" value="1"/>
</dbReference>
<dbReference type="Proteomes" id="UP000199444">
    <property type="component" value="Unassembled WGS sequence"/>
</dbReference>
<dbReference type="SMART" id="SM00267">
    <property type="entry name" value="GGDEF"/>
    <property type="match status" value="1"/>
</dbReference>
<feature type="domain" description="EAL" evidence="3">
    <location>
        <begin position="585"/>
        <end position="840"/>
    </location>
</feature>
<proteinExistence type="predicted"/>
<evidence type="ECO:0000259" key="1">
    <source>
        <dbReference type="PROSITE" id="PS50112"/>
    </source>
</evidence>
<dbReference type="FunFam" id="3.20.20.450:FF:000001">
    <property type="entry name" value="Cyclic di-GMP phosphodiesterase yahA"/>
    <property type="match status" value="1"/>
</dbReference>
<evidence type="ECO:0000259" key="4">
    <source>
        <dbReference type="PROSITE" id="PS50887"/>
    </source>
</evidence>
<feature type="domain" description="PAC" evidence="2">
    <location>
        <begin position="361"/>
        <end position="413"/>
    </location>
</feature>
<dbReference type="InterPro" id="IPR000700">
    <property type="entry name" value="PAS-assoc_C"/>
</dbReference>
<dbReference type="InterPro" id="IPR035965">
    <property type="entry name" value="PAS-like_dom_sf"/>
</dbReference>
<dbReference type="CDD" id="cd01949">
    <property type="entry name" value="GGDEF"/>
    <property type="match status" value="1"/>
</dbReference>
<dbReference type="Gene3D" id="3.30.70.270">
    <property type="match status" value="1"/>
</dbReference>
<dbReference type="Gene3D" id="3.20.20.450">
    <property type="entry name" value="EAL domain"/>
    <property type="match status" value="1"/>
</dbReference>
<keyword evidence="6" id="KW-1185">Reference proteome</keyword>
<organism evidence="5 6">
    <name type="scientific">Virgibacillus salinus</name>
    <dbReference type="NCBI Taxonomy" id="553311"/>
    <lineage>
        <taxon>Bacteria</taxon>
        <taxon>Bacillati</taxon>
        <taxon>Bacillota</taxon>
        <taxon>Bacilli</taxon>
        <taxon>Bacillales</taxon>
        <taxon>Bacillaceae</taxon>
        <taxon>Virgibacillus</taxon>
    </lineage>
</organism>
<dbReference type="InterPro" id="IPR029787">
    <property type="entry name" value="Nucleotide_cyclase"/>
</dbReference>
<dbReference type="CDD" id="cd01948">
    <property type="entry name" value="EAL"/>
    <property type="match status" value="1"/>
</dbReference>
<dbReference type="STRING" id="553311.SAMN05216231_3569"/>
<accession>A0A1H1G8P8</accession>
<dbReference type="InterPro" id="IPR009875">
    <property type="entry name" value="PilZ_domain"/>
</dbReference>
<dbReference type="SUPFAM" id="SSF55785">
    <property type="entry name" value="PYP-like sensor domain (PAS domain)"/>
    <property type="match status" value="3"/>
</dbReference>
<dbReference type="PROSITE" id="PS50112">
    <property type="entry name" value="PAS"/>
    <property type="match status" value="1"/>
</dbReference>